<accession>A0A0B5JCY5</accession>
<dbReference type="RefSeq" id="YP_009119777.1">
    <property type="nucleotide sequence ID" value="NC_026440.1"/>
</dbReference>
<evidence type="ECO:0000313" key="1">
    <source>
        <dbReference type="EMBL" id="AJF97542.1"/>
    </source>
</evidence>
<evidence type="ECO:0000313" key="2">
    <source>
        <dbReference type="Proteomes" id="UP000202511"/>
    </source>
</evidence>
<protein>
    <submittedName>
        <fullName evidence="1">Uncharacterized protein</fullName>
    </submittedName>
</protein>
<dbReference type="Proteomes" id="UP000202511">
    <property type="component" value="Segment"/>
</dbReference>
<dbReference type="EMBL" id="KP136319">
    <property type="protein sequence ID" value="AJF97542.1"/>
    <property type="molecule type" value="Genomic_DNA"/>
</dbReference>
<name>A0A0B5JCY5_9VIRU</name>
<proteinExistence type="predicted"/>
<sequence>MDGDVSTECPVCEGAYREFYRTPNNGIMLVCFECTSIWLDAAATGWSDTANERDLCDRLGVSGRGQLFNRRTAGRATRCEVVRDRAWRGALDRVGHAEDDP</sequence>
<organism evidence="1 2">
    <name type="scientific">Pandoravirus inopinatum</name>
    <dbReference type="NCBI Taxonomy" id="1605721"/>
    <lineage>
        <taxon>Viruses</taxon>
        <taxon>Pandoravirus</taxon>
    </lineage>
</organism>
<dbReference type="GeneID" id="23462459"/>
<reference evidence="1 2" key="1">
    <citation type="journal article" date="2015" name="Parasitol. Res.">
        <title>Viruses in close associations with free-living amoebae.</title>
        <authorList>
            <person name="Scheid P."/>
        </authorList>
    </citation>
    <scope>NUCLEOTIDE SEQUENCE [LARGE SCALE GENOMIC DNA]</scope>
    <source>
        <strain evidence="1">KlaHel</strain>
    </source>
</reference>
<dbReference type="KEGG" id="vg:23462459"/>